<dbReference type="AlphaFoldDB" id="A0A9P6GJ41"/>
<feature type="region of interest" description="Disordered" evidence="1">
    <location>
        <begin position="1"/>
        <end position="32"/>
    </location>
</feature>
<feature type="compositionally biased region" description="Polar residues" evidence="1">
    <location>
        <begin position="9"/>
        <end position="27"/>
    </location>
</feature>
<name>A0A9P6GJ41_9PLEO</name>
<comment type="caution">
    <text evidence="2">The sequence shown here is derived from an EMBL/GenBank/DDBJ whole genome shotgun (WGS) entry which is preliminary data.</text>
</comment>
<dbReference type="Proteomes" id="UP000756921">
    <property type="component" value="Unassembled WGS sequence"/>
</dbReference>
<gene>
    <name evidence="2" type="ORF">PMIN01_06254</name>
</gene>
<dbReference type="EMBL" id="WJXW01000005">
    <property type="protein sequence ID" value="KAF9736338.1"/>
    <property type="molecule type" value="Genomic_DNA"/>
</dbReference>
<accession>A0A9P6GJ41</accession>
<dbReference type="OrthoDB" id="10459929at2759"/>
<evidence type="ECO:0000256" key="1">
    <source>
        <dbReference type="SAM" id="MobiDB-lite"/>
    </source>
</evidence>
<protein>
    <submittedName>
        <fullName evidence="2">Uncharacterized protein</fullName>
    </submittedName>
</protein>
<keyword evidence="3" id="KW-1185">Reference proteome</keyword>
<evidence type="ECO:0000313" key="3">
    <source>
        <dbReference type="Proteomes" id="UP000756921"/>
    </source>
</evidence>
<sequence length="184" mass="18848">MSKNRHNRNNNYSHINPPTRPMQASTTREGDVAPAGAIPPDVSLVTLGVLLATGVEIVPVLASLDEPDVAEADSIDAVVDASAAEDAVDEAIDMLAEDSATLPVVSTAAVVSTPVMLPAVSIARYVGNANPVPGGYCFVSEPEQQSWSGQCDFSVHSAVVGSPAGDSAHEYTVVMPPGGTLAAL</sequence>
<reference evidence="2" key="1">
    <citation type="journal article" date="2020" name="Mol. Plant Microbe Interact.">
        <title>Genome Sequence of the Biocontrol Agent Coniothyrium minitans strain Conio (IMI 134523).</title>
        <authorList>
            <person name="Patel D."/>
            <person name="Shittu T.A."/>
            <person name="Baroncelli R."/>
            <person name="Muthumeenakshi S."/>
            <person name="Osborne T.H."/>
            <person name="Janganan T.K."/>
            <person name="Sreenivasaprasad S."/>
        </authorList>
    </citation>
    <scope>NUCLEOTIDE SEQUENCE</scope>
    <source>
        <strain evidence="2">Conio</strain>
    </source>
</reference>
<proteinExistence type="predicted"/>
<organism evidence="2 3">
    <name type="scientific">Paraphaeosphaeria minitans</name>
    <dbReference type="NCBI Taxonomy" id="565426"/>
    <lineage>
        <taxon>Eukaryota</taxon>
        <taxon>Fungi</taxon>
        <taxon>Dikarya</taxon>
        <taxon>Ascomycota</taxon>
        <taxon>Pezizomycotina</taxon>
        <taxon>Dothideomycetes</taxon>
        <taxon>Pleosporomycetidae</taxon>
        <taxon>Pleosporales</taxon>
        <taxon>Massarineae</taxon>
        <taxon>Didymosphaeriaceae</taxon>
        <taxon>Paraphaeosphaeria</taxon>
    </lineage>
</organism>
<evidence type="ECO:0000313" key="2">
    <source>
        <dbReference type="EMBL" id="KAF9736338.1"/>
    </source>
</evidence>